<dbReference type="OrthoDB" id="2886745at2"/>
<accession>A0A2U1K0U3</accession>
<protein>
    <submittedName>
        <fullName evidence="1">Uncharacterized protein</fullName>
    </submittedName>
</protein>
<evidence type="ECO:0000313" key="1">
    <source>
        <dbReference type="EMBL" id="PWA11130.1"/>
    </source>
</evidence>
<comment type="caution">
    <text evidence="1">The sequence shown here is derived from an EMBL/GenBank/DDBJ whole genome shotgun (WGS) entry which is preliminary data.</text>
</comment>
<reference evidence="1 2" key="1">
    <citation type="submission" date="2018-04" db="EMBL/GenBank/DDBJ databases">
        <title>Camelliibacillus theae gen. nov., sp. nov., isolated from Pu'er tea.</title>
        <authorList>
            <person name="Niu L."/>
        </authorList>
    </citation>
    <scope>NUCLEOTIDE SEQUENCE [LARGE SCALE GENOMIC DNA]</scope>
    <source>
        <strain evidence="1 2">T8</strain>
    </source>
</reference>
<evidence type="ECO:0000313" key="2">
    <source>
        <dbReference type="Proteomes" id="UP000245998"/>
    </source>
</evidence>
<dbReference type="EMBL" id="QCZG01000018">
    <property type="protein sequence ID" value="PWA11130.1"/>
    <property type="molecule type" value="Genomic_DNA"/>
</dbReference>
<dbReference type="RefSeq" id="WP_116554725.1">
    <property type="nucleotide sequence ID" value="NZ_QCZG01000018.1"/>
</dbReference>
<name>A0A2U1K0U3_9BACI</name>
<proteinExistence type="predicted"/>
<keyword evidence="2" id="KW-1185">Reference proteome</keyword>
<sequence length="122" mass="14415">MRRTIIVIMLLVFAVFPLQVSAKELSNSISLKVSIHEKENEYIWEYKESGIYLFSKNGRVYKGAQAEKEVQKIVRMLQLTEQADVNQMAASLKGQQYKQLERLDIRWINKKNELYTWVWSSK</sequence>
<dbReference type="Proteomes" id="UP000245998">
    <property type="component" value="Unassembled WGS sequence"/>
</dbReference>
<organism evidence="1 2">
    <name type="scientific">Pueribacillus theae</name>
    <dbReference type="NCBI Taxonomy" id="2171751"/>
    <lineage>
        <taxon>Bacteria</taxon>
        <taxon>Bacillati</taxon>
        <taxon>Bacillota</taxon>
        <taxon>Bacilli</taxon>
        <taxon>Bacillales</taxon>
        <taxon>Bacillaceae</taxon>
        <taxon>Pueribacillus</taxon>
    </lineage>
</organism>
<gene>
    <name evidence="1" type="ORF">DCC39_09835</name>
</gene>
<dbReference type="AlphaFoldDB" id="A0A2U1K0U3"/>